<reference evidence="2 3" key="1">
    <citation type="submission" date="2019-09" db="EMBL/GenBank/DDBJ databases">
        <authorList>
            <person name="Leyn A S."/>
        </authorList>
    </citation>
    <scope>NUCLEOTIDE SEQUENCE [LARGE SCALE GENOMIC DNA]</scope>
    <source>
        <strain evidence="2">AA231_1</strain>
    </source>
</reference>
<feature type="region of interest" description="Disordered" evidence="1">
    <location>
        <begin position="232"/>
        <end position="261"/>
    </location>
</feature>
<feature type="region of interest" description="Disordered" evidence="1">
    <location>
        <begin position="359"/>
        <end position="424"/>
    </location>
</feature>
<evidence type="ECO:0000256" key="1">
    <source>
        <dbReference type="SAM" id="MobiDB-lite"/>
    </source>
</evidence>
<feature type="compositionally biased region" description="Polar residues" evidence="1">
    <location>
        <begin position="546"/>
        <end position="564"/>
    </location>
</feature>
<dbReference type="AlphaFoldDB" id="A0A6I8LR30"/>
<gene>
    <name evidence="2" type="ORF">AA23TX_05325</name>
</gene>
<name>A0A6I8LR30_9PSEU</name>
<feature type="compositionally biased region" description="Low complexity" evidence="1">
    <location>
        <begin position="248"/>
        <end position="261"/>
    </location>
</feature>
<feature type="region of interest" description="Disordered" evidence="1">
    <location>
        <begin position="511"/>
        <end position="599"/>
    </location>
</feature>
<feature type="region of interest" description="Disordered" evidence="1">
    <location>
        <begin position="312"/>
        <end position="344"/>
    </location>
</feature>
<sequence>MAATTRATRSPMAPRGSQRTVFEVEAVSRGTGRGAGAPAVGGSGGRVIWASVTGRGALRGVRAGGVGKASFSVRSVSVPGSRDCGCGVAPGKRGFPGAGSVSVGSWSEGVSSPGCGEESARSGSDAALKARDPAVIESSACGAVPVAGAESSAGGTVSAGSGSAGSAPAAGGADSAGSAAGVVGATGSALAAVGAGSAASESVAGMAAGSESSVGAGAGFGTAETGVVVCHPARPTAGEPSEGEPASAELAAGEPAVGEPGAAEPEFALSEVGFAELEPAAVAAAVAPAAAAEPAAPAAGLAAAAEPAVPGAAAEPAEPAAPAAAAEPAEPGDPSVPAAAVPAEPAAEPVAPAVFAAAAEPAEPPEPPEPAVPGVVLPGWRGTDGPLSQRDSGGESSVKRLKPSPSRISSENSGASGANPRIRARTWSTDRGRCAVARDTVAASIVVGVGCRTRTGPAKSAAGWSTVSTYGPTATIVPTGPVPGTNEAIRCSHAWEMSSASVAGLTASSSAISGQPSAFQGAPSGASSLRAGSGRSTPITMITPWGSRTTASIGRSVTEPTPTSAIPPMTVLPRPRDASAARTSSATRDCCRSRRTSRTETPPCSSFRVITLARVAVSIVRHGDSVAVSPPKVGPWVTCGVHVAKQHGWGAECATTHRRRHSGAALRPR</sequence>
<protein>
    <submittedName>
        <fullName evidence="2">Uncharacterized protein</fullName>
    </submittedName>
</protein>
<feature type="compositionally biased region" description="Low complexity" evidence="1">
    <location>
        <begin position="312"/>
        <end position="329"/>
    </location>
</feature>
<proteinExistence type="predicted"/>
<organism evidence="2 3">
    <name type="scientific">Amycolatopsis camponoti</name>
    <dbReference type="NCBI Taxonomy" id="2606593"/>
    <lineage>
        <taxon>Bacteria</taxon>
        <taxon>Bacillati</taxon>
        <taxon>Actinomycetota</taxon>
        <taxon>Actinomycetes</taxon>
        <taxon>Pseudonocardiales</taxon>
        <taxon>Pseudonocardiaceae</taxon>
        <taxon>Amycolatopsis</taxon>
    </lineage>
</organism>
<feature type="compositionally biased region" description="Pro residues" evidence="1">
    <location>
        <begin position="362"/>
        <end position="371"/>
    </location>
</feature>
<evidence type="ECO:0000313" key="2">
    <source>
        <dbReference type="EMBL" id="VVJ20304.1"/>
    </source>
</evidence>
<evidence type="ECO:0000313" key="3">
    <source>
        <dbReference type="Proteomes" id="UP000399805"/>
    </source>
</evidence>
<accession>A0A6I8LR30</accession>
<feature type="compositionally biased region" description="Low complexity" evidence="1">
    <location>
        <begin position="521"/>
        <end position="536"/>
    </location>
</feature>
<dbReference type="EMBL" id="CABVGP010000002">
    <property type="protein sequence ID" value="VVJ20304.1"/>
    <property type="molecule type" value="Genomic_DNA"/>
</dbReference>
<dbReference type="Proteomes" id="UP000399805">
    <property type="component" value="Unassembled WGS sequence"/>
</dbReference>
<feature type="compositionally biased region" description="Polar residues" evidence="1">
    <location>
        <begin position="406"/>
        <end position="416"/>
    </location>
</feature>
<feature type="region of interest" description="Disordered" evidence="1">
    <location>
        <begin position="106"/>
        <end position="128"/>
    </location>
</feature>
<feature type="region of interest" description="Disordered" evidence="1">
    <location>
        <begin position="152"/>
        <end position="178"/>
    </location>
</feature>
<keyword evidence="3" id="KW-1185">Reference proteome</keyword>